<evidence type="ECO:0000313" key="17">
    <source>
        <dbReference type="Proteomes" id="UP000008068"/>
    </source>
</evidence>
<dbReference type="PRINTS" id="PR01095">
    <property type="entry name" value="TASKCHANNEL"/>
</dbReference>
<evidence type="ECO:0000256" key="14">
    <source>
        <dbReference type="SAM" id="Phobius"/>
    </source>
</evidence>
<dbReference type="GO" id="GO:0022841">
    <property type="term" value="F:potassium ion leak channel activity"/>
    <property type="evidence" value="ECO:0007669"/>
    <property type="project" value="TreeGrafter"/>
</dbReference>
<evidence type="ECO:0000256" key="8">
    <source>
        <dbReference type="ARBA" id="ARBA00022989"/>
    </source>
</evidence>
<dbReference type="FunFam" id="1.10.287.70:FF:000288">
    <property type="entry name" value="Two pore potassium channel protein sup-9"/>
    <property type="match status" value="1"/>
</dbReference>
<dbReference type="PRINTS" id="PR01333">
    <property type="entry name" value="2POREKCHANEL"/>
</dbReference>
<dbReference type="PIRSF" id="PIRSF038061">
    <property type="entry name" value="K_channel_subfamily_K_type"/>
    <property type="match status" value="1"/>
</dbReference>
<evidence type="ECO:0000256" key="13">
    <source>
        <dbReference type="RuleBase" id="RU003857"/>
    </source>
</evidence>
<feature type="domain" description="Potassium channel" evidence="15">
    <location>
        <begin position="65"/>
        <end position="136"/>
    </location>
</feature>
<dbReference type="AlphaFoldDB" id="G0N1P2"/>
<evidence type="ECO:0000256" key="11">
    <source>
        <dbReference type="ARBA" id="ARBA00023303"/>
    </source>
</evidence>
<protein>
    <recommendedName>
        <fullName evidence="12">Two pore potassium channel protein sup-9</fullName>
    </recommendedName>
</protein>
<keyword evidence="6 12" id="KW-0631">Potassium channel</keyword>
<sequence>MLHQIDGKSARALLLILSTFTYLLFGAMVFDKLESEEDTRVRDEIERITAKLKNKYNFSERDMHLFEAIAIKSIPQQAGYQWQFAGAFYFATVVITTVGYGHSAPSTSSGKLFCMIFALFGIPMGLVMFQSIGERVNTFIAYSLHKFRDNLHQQGFTCLQEVTPTHLLMVSLTIGFMVIVSGTYMFHTIEKWSIFDAYYFCMITFSTIGFGDLVPLQQSDALQAQPLYVFATIMFILVGLAVFSACVNLLVLGFMASNADEVTAAQREPPSAIVLERFARNSLVESQLFNIQKHSTVGVLPGRPRRMYSIVPNSAGDVHLRRRSTRRSIQDTVCCGCFKPRPPRHRFSLTRRPTNISHLVDLELY</sequence>
<evidence type="ECO:0000313" key="16">
    <source>
        <dbReference type="EMBL" id="EGT50339.1"/>
    </source>
</evidence>
<dbReference type="Proteomes" id="UP000008068">
    <property type="component" value="Unassembled WGS sequence"/>
</dbReference>
<dbReference type="HOGENOM" id="CLU_022504_4_0_1"/>
<dbReference type="InterPro" id="IPR003092">
    <property type="entry name" value="2pore_dom_K_chnl_TASK"/>
</dbReference>
<keyword evidence="7 12" id="KW-0630">Potassium</keyword>
<keyword evidence="17" id="KW-1185">Reference proteome</keyword>
<comment type="subcellular location">
    <subcellularLocation>
        <location evidence="1">Membrane</location>
        <topology evidence="1">Multi-pass membrane protein</topology>
    </subcellularLocation>
</comment>
<gene>
    <name evidence="16" type="primary">Cbn-twk-20</name>
    <name evidence="16" type="ORF">CAEBREN_21957</name>
</gene>
<dbReference type="Pfam" id="PF07885">
    <property type="entry name" value="Ion_trans_2"/>
    <property type="match status" value="2"/>
</dbReference>
<proteinExistence type="inferred from homology"/>
<evidence type="ECO:0000256" key="4">
    <source>
        <dbReference type="ARBA" id="ARBA00022538"/>
    </source>
</evidence>
<organism evidence="17">
    <name type="scientific">Caenorhabditis brenneri</name>
    <name type="common">Nematode worm</name>
    <dbReference type="NCBI Taxonomy" id="135651"/>
    <lineage>
        <taxon>Eukaryota</taxon>
        <taxon>Metazoa</taxon>
        <taxon>Ecdysozoa</taxon>
        <taxon>Nematoda</taxon>
        <taxon>Chromadorea</taxon>
        <taxon>Rhabditida</taxon>
        <taxon>Rhabditina</taxon>
        <taxon>Rhabditomorpha</taxon>
        <taxon>Rhabditoidea</taxon>
        <taxon>Rhabditidae</taxon>
        <taxon>Peloderinae</taxon>
        <taxon>Caenorhabditis</taxon>
    </lineage>
</organism>
<feature type="transmembrane region" description="Helical" evidence="14">
    <location>
        <begin position="82"/>
        <end position="100"/>
    </location>
</feature>
<dbReference type="Gene3D" id="1.10.287.70">
    <property type="match status" value="1"/>
</dbReference>
<dbReference type="STRING" id="135651.G0N1P2"/>
<comment type="similarity">
    <text evidence="2 13">Belongs to the two pore domain potassium channel (TC 1.A.1.8) family.</text>
</comment>
<evidence type="ECO:0000256" key="5">
    <source>
        <dbReference type="ARBA" id="ARBA00022692"/>
    </source>
</evidence>
<evidence type="ECO:0000256" key="2">
    <source>
        <dbReference type="ARBA" id="ARBA00006666"/>
    </source>
</evidence>
<dbReference type="GO" id="GO:0005886">
    <property type="term" value="C:plasma membrane"/>
    <property type="evidence" value="ECO:0007669"/>
    <property type="project" value="TreeGrafter"/>
</dbReference>
<keyword evidence="11 13" id="KW-0407">Ion channel</keyword>
<evidence type="ECO:0000256" key="9">
    <source>
        <dbReference type="ARBA" id="ARBA00023065"/>
    </source>
</evidence>
<accession>G0N1P2</accession>
<keyword evidence="8 14" id="KW-1133">Transmembrane helix</keyword>
<keyword evidence="3 12" id="KW-0813">Transport</keyword>
<dbReference type="eggNOG" id="KOG4404">
    <property type="taxonomic scope" value="Eukaryota"/>
</dbReference>
<dbReference type="GO" id="GO:0015271">
    <property type="term" value="F:outward rectifier potassium channel activity"/>
    <property type="evidence" value="ECO:0007669"/>
    <property type="project" value="TreeGrafter"/>
</dbReference>
<feature type="transmembrane region" description="Helical" evidence="14">
    <location>
        <begin position="112"/>
        <end position="132"/>
    </location>
</feature>
<evidence type="ECO:0000256" key="10">
    <source>
        <dbReference type="ARBA" id="ARBA00023136"/>
    </source>
</evidence>
<reference evidence="17" key="1">
    <citation type="submission" date="2011-07" db="EMBL/GenBank/DDBJ databases">
        <authorList>
            <consortium name="Caenorhabditis brenneri Sequencing and Analysis Consortium"/>
            <person name="Wilson R.K."/>
        </authorList>
    </citation>
    <scope>NUCLEOTIDE SEQUENCE [LARGE SCALE GENOMIC DNA]</scope>
    <source>
        <strain evidence="17">PB2801</strain>
    </source>
</reference>
<dbReference type="InParanoid" id="G0N1P2"/>
<dbReference type="InterPro" id="IPR003280">
    <property type="entry name" value="2pore_dom_K_chnl"/>
</dbReference>
<keyword evidence="10 12" id="KW-0472">Membrane</keyword>
<feature type="transmembrane region" description="Helical" evidence="14">
    <location>
        <begin position="228"/>
        <end position="251"/>
    </location>
</feature>
<dbReference type="PANTHER" id="PTHR11003:SF172">
    <property type="entry name" value="TWO PORE POTASSIUM CHANNEL PROTEIN SUP-9"/>
    <property type="match status" value="1"/>
</dbReference>
<evidence type="ECO:0000256" key="6">
    <source>
        <dbReference type="ARBA" id="ARBA00022826"/>
    </source>
</evidence>
<keyword evidence="4 12" id="KW-0633">Potassium transport</keyword>
<dbReference type="OMA" id="RRMYSIV"/>
<dbReference type="InterPro" id="IPR013099">
    <property type="entry name" value="K_chnl_dom"/>
</dbReference>
<evidence type="ECO:0000259" key="15">
    <source>
        <dbReference type="Pfam" id="PF07885"/>
    </source>
</evidence>
<dbReference type="OrthoDB" id="297496at2759"/>
<dbReference type="SUPFAM" id="SSF81324">
    <property type="entry name" value="Voltage-gated potassium channels"/>
    <property type="match status" value="2"/>
</dbReference>
<evidence type="ECO:0000256" key="7">
    <source>
        <dbReference type="ARBA" id="ARBA00022958"/>
    </source>
</evidence>
<keyword evidence="5 13" id="KW-0812">Transmembrane</keyword>
<dbReference type="PANTHER" id="PTHR11003">
    <property type="entry name" value="POTASSIUM CHANNEL, SUBFAMILY K"/>
    <property type="match status" value="1"/>
</dbReference>
<feature type="transmembrane region" description="Helical" evidence="14">
    <location>
        <begin position="166"/>
        <end position="186"/>
    </location>
</feature>
<evidence type="ECO:0000256" key="3">
    <source>
        <dbReference type="ARBA" id="ARBA00022448"/>
    </source>
</evidence>
<dbReference type="GO" id="GO:0030322">
    <property type="term" value="P:stabilization of membrane potential"/>
    <property type="evidence" value="ECO:0007669"/>
    <property type="project" value="TreeGrafter"/>
</dbReference>
<feature type="transmembrane region" description="Helical" evidence="14">
    <location>
        <begin position="198"/>
        <end position="216"/>
    </location>
</feature>
<keyword evidence="9 12" id="KW-0406">Ion transport</keyword>
<feature type="domain" description="Potassium channel" evidence="15">
    <location>
        <begin position="176"/>
        <end position="250"/>
    </location>
</feature>
<feature type="transmembrane region" description="Helical" evidence="14">
    <location>
        <begin position="12"/>
        <end position="30"/>
    </location>
</feature>
<name>G0N1P2_CAEBE</name>
<evidence type="ECO:0000256" key="12">
    <source>
        <dbReference type="PIRNR" id="PIRNR038061"/>
    </source>
</evidence>
<dbReference type="EMBL" id="GL379828">
    <property type="protein sequence ID" value="EGT50339.1"/>
    <property type="molecule type" value="Genomic_DNA"/>
</dbReference>
<evidence type="ECO:0000256" key="1">
    <source>
        <dbReference type="ARBA" id="ARBA00004141"/>
    </source>
</evidence>